<keyword evidence="2" id="KW-0812">Transmembrane</keyword>
<evidence type="ECO:0000313" key="5">
    <source>
        <dbReference type="Proteomes" id="UP000253495"/>
    </source>
</evidence>
<dbReference type="OrthoDB" id="4266126at2"/>
<gene>
    <name evidence="4" type="ORF">DFQ14_101672</name>
</gene>
<accession>A0A368W111</accession>
<feature type="region of interest" description="Disordered" evidence="1">
    <location>
        <begin position="50"/>
        <end position="77"/>
    </location>
</feature>
<feature type="region of interest" description="Disordered" evidence="1">
    <location>
        <begin position="307"/>
        <end position="346"/>
    </location>
</feature>
<feature type="transmembrane region" description="Helical" evidence="2">
    <location>
        <begin position="25"/>
        <end position="46"/>
    </location>
</feature>
<reference evidence="4 5" key="1">
    <citation type="submission" date="2018-07" db="EMBL/GenBank/DDBJ databases">
        <title>Genomic Encyclopedia of Type Strains, Phase III (KMG-III): the genomes of soil and plant-associated and newly described type strains.</title>
        <authorList>
            <person name="Whitman W."/>
        </authorList>
    </citation>
    <scope>NUCLEOTIDE SEQUENCE [LARGE SCALE GENOMIC DNA]</scope>
    <source>
        <strain evidence="4 5">CECT 8575</strain>
    </source>
</reference>
<protein>
    <submittedName>
        <fullName evidence="4">Putative regulator of septum formation</fullName>
    </submittedName>
</protein>
<feature type="domain" description="Septum formation-related" evidence="3">
    <location>
        <begin position="81"/>
        <end position="299"/>
    </location>
</feature>
<name>A0A368W111_9ACTN</name>
<sequence>MAESSESPPAGPRSSNNGKRPGARLVMISAALGGLLVLVVSAVLNWPSSENGSRGVSLVPGAGSPDDQQAAASPPEFEADAGTCLNWTRPDAGDIRKVTCSEPHLFEVTGTSDLQEEFDGRAPFPSVEQWERLKKQRCTDVAIRYLGGNFDPNGRFQVGAFTPSSRGWENGDRTLHCGLQQPSPSGTLYRFTGTVKKLDQSDIHDPGTCMGINGTSVSGPVECSQPHSFEITGVVDLGEKFTEGYPPIEEQDKFLFTRCQELTAQYAGSEKAAEDKGLTVSWDNLTQQSWNAGSRKVNCKVGAQLPDDGGLAPITGSVKAEVTVGTQPAPSEPAPATPGAPASGTR</sequence>
<dbReference type="Proteomes" id="UP000253495">
    <property type="component" value="Unassembled WGS sequence"/>
</dbReference>
<proteinExistence type="predicted"/>
<evidence type="ECO:0000256" key="1">
    <source>
        <dbReference type="SAM" id="MobiDB-lite"/>
    </source>
</evidence>
<dbReference type="Pfam" id="PF13845">
    <property type="entry name" value="Septum_form"/>
    <property type="match status" value="1"/>
</dbReference>
<dbReference type="RefSeq" id="WP_114451463.1">
    <property type="nucleotide sequence ID" value="NZ_QPJC01000001.1"/>
</dbReference>
<dbReference type="EMBL" id="QPJC01000001">
    <property type="protein sequence ID" value="RCW47322.1"/>
    <property type="molecule type" value="Genomic_DNA"/>
</dbReference>
<dbReference type="InterPro" id="IPR026004">
    <property type="entry name" value="Septum_form"/>
</dbReference>
<organism evidence="4 5">
    <name type="scientific">Halopolyspora algeriensis</name>
    <dbReference type="NCBI Taxonomy" id="1500506"/>
    <lineage>
        <taxon>Bacteria</taxon>
        <taxon>Bacillati</taxon>
        <taxon>Actinomycetota</taxon>
        <taxon>Actinomycetes</taxon>
        <taxon>Actinomycetes incertae sedis</taxon>
        <taxon>Halopolyspora</taxon>
    </lineage>
</organism>
<dbReference type="AlphaFoldDB" id="A0A368W111"/>
<evidence type="ECO:0000259" key="3">
    <source>
        <dbReference type="Pfam" id="PF13845"/>
    </source>
</evidence>
<evidence type="ECO:0000256" key="2">
    <source>
        <dbReference type="SAM" id="Phobius"/>
    </source>
</evidence>
<comment type="caution">
    <text evidence="4">The sequence shown here is derived from an EMBL/GenBank/DDBJ whole genome shotgun (WGS) entry which is preliminary data.</text>
</comment>
<feature type="region of interest" description="Disordered" evidence="1">
    <location>
        <begin position="1"/>
        <end position="21"/>
    </location>
</feature>
<evidence type="ECO:0000313" key="4">
    <source>
        <dbReference type="EMBL" id="RCW47322.1"/>
    </source>
</evidence>
<keyword evidence="5" id="KW-1185">Reference proteome</keyword>
<keyword evidence="2" id="KW-0472">Membrane</keyword>
<keyword evidence="2" id="KW-1133">Transmembrane helix</keyword>
<feature type="compositionally biased region" description="Polar residues" evidence="1">
    <location>
        <begin position="1"/>
        <end position="18"/>
    </location>
</feature>